<dbReference type="OrthoDB" id="3559235at2759"/>
<keyword evidence="2" id="KW-1185">Reference proteome</keyword>
<protein>
    <submittedName>
        <fullName evidence="1">Uncharacterized protein</fullName>
    </submittedName>
</protein>
<dbReference type="AlphaFoldDB" id="A0A8H7TAI1"/>
<sequence>MSSQEAQEVKLATRKAANSLKSVANMIEEAMQDNPSLKAELKLFEDETRSSKAVVDLIRNQDGLHTPGVVAGITMLQSHCEIVTNEPDFFDDKGKEDLGGMLDNFRAKRKALARQIRFASVGLIKSEADGAIKIKIHLVKSSNNAVKEVLGKELVIASFLARLNRNPDANGEIRLSSQEYANLQQIQMGPIDSTKVTVESKTRIICNCLAKDQSIQILGPIGKDMWSGMAYVKTEGLVAMGSATQFAYPVPLDVFREVTRGRAK</sequence>
<evidence type="ECO:0000313" key="2">
    <source>
        <dbReference type="Proteomes" id="UP000664132"/>
    </source>
</evidence>
<gene>
    <name evidence="1" type="ORF">IFR04_010901</name>
</gene>
<proteinExistence type="predicted"/>
<reference evidence="1" key="1">
    <citation type="submission" date="2021-02" db="EMBL/GenBank/DDBJ databases">
        <title>Genome sequence Cadophora malorum strain M34.</title>
        <authorList>
            <person name="Stefanovic E."/>
            <person name="Vu D."/>
            <person name="Scully C."/>
            <person name="Dijksterhuis J."/>
            <person name="Roader J."/>
            <person name="Houbraken J."/>
        </authorList>
    </citation>
    <scope>NUCLEOTIDE SEQUENCE</scope>
    <source>
        <strain evidence="1">M34</strain>
    </source>
</reference>
<comment type="caution">
    <text evidence="1">The sequence shown here is derived from an EMBL/GenBank/DDBJ whole genome shotgun (WGS) entry which is preliminary data.</text>
</comment>
<dbReference type="EMBL" id="JAFJYH010000202">
    <property type="protein sequence ID" value="KAG4415951.1"/>
    <property type="molecule type" value="Genomic_DNA"/>
</dbReference>
<evidence type="ECO:0000313" key="1">
    <source>
        <dbReference type="EMBL" id="KAG4415951.1"/>
    </source>
</evidence>
<organism evidence="1 2">
    <name type="scientific">Cadophora malorum</name>
    <dbReference type="NCBI Taxonomy" id="108018"/>
    <lineage>
        <taxon>Eukaryota</taxon>
        <taxon>Fungi</taxon>
        <taxon>Dikarya</taxon>
        <taxon>Ascomycota</taxon>
        <taxon>Pezizomycotina</taxon>
        <taxon>Leotiomycetes</taxon>
        <taxon>Helotiales</taxon>
        <taxon>Ploettnerulaceae</taxon>
        <taxon>Cadophora</taxon>
    </lineage>
</organism>
<name>A0A8H7TAI1_9HELO</name>
<accession>A0A8H7TAI1</accession>
<dbReference type="Proteomes" id="UP000664132">
    <property type="component" value="Unassembled WGS sequence"/>
</dbReference>